<keyword evidence="4" id="KW-0238">DNA-binding</keyword>
<comment type="caution">
    <text evidence="6">Lacks conserved residue(s) required for the propagation of feature annotation.</text>
</comment>
<dbReference type="GO" id="GO:0030983">
    <property type="term" value="F:mismatched DNA binding"/>
    <property type="evidence" value="ECO:0007669"/>
    <property type="project" value="TreeGrafter"/>
</dbReference>
<dbReference type="GO" id="GO:0005634">
    <property type="term" value="C:nucleus"/>
    <property type="evidence" value="ECO:0007669"/>
    <property type="project" value="UniProtKB-SubCell"/>
</dbReference>
<dbReference type="GO" id="GO:0046872">
    <property type="term" value="F:metal ion binding"/>
    <property type="evidence" value="ECO:0007669"/>
    <property type="project" value="UniProtKB-KW"/>
</dbReference>
<dbReference type="InParanoid" id="K0KP90"/>
<evidence type="ECO:0000256" key="3">
    <source>
        <dbReference type="ARBA" id="ARBA00022833"/>
    </source>
</evidence>
<name>K0KP90_WICCF</name>
<dbReference type="PROSITE" id="PS51084">
    <property type="entry name" value="HIT_2"/>
    <property type="match status" value="1"/>
</dbReference>
<dbReference type="EMBL" id="CAIF01000058">
    <property type="protein sequence ID" value="CCH42948.1"/>
    <property type="molecule type" value="Genomic_DNA"/>
</dbReference>
<evidence type="ECO:0000256" key="4">
    <source>
        <dbReference type="ARBA" id="ARBA00023125"/>
    </source>
</evidence>
<dbReference type="InterPro" id="IPR032566">
    <property type="entry name" value="Znf-C2HE"/>
</dbReference>
<dbReference type="AlphaFoldDB" id="K0KP90"/>
<feature type="domain" description="HIT" evidence="7">
    <location>
        <begin position="9"/>
        <end position="124"/>
    </location>
</feature>
<evidence type="ECO:0000256" key="1">
    <source>
        <dbReference type="ARBA" id="ARBA00004123"/>
    </source>
</evidence>
<dbReference type="PANTHER" id="PTHR12486">
    <property type="entry name" value="APRATAXIN-RELATED"/>
    <property type="match status" value="1"/>
</dbReference>
<dbReference type="GO" id="GO:0003725">
    <property type="term" value="F:double-stranded RNA binding"/>
    <property type="evidence" value="ECO:0007669"/>
    <property type="project" value="TreeGrafter"/>
</dbReference>
<accession>K0KP90</accession>
<gene>
    <name evidence="8" type="ORF">BN7_2494</name>
</gene>
<reference evidence="8 9" key="1">
    <citation type="journal article" date="2012" name="Eukaryot. Cell">
        <title>Draft genome sequence of Wickerhamomyces ciferrii NRRL Y-1031 F-60-10.</title>
        <authorList>
            <person name="Schneider J."/>
            <person name="Andrea H."/>
            <person name="Blom J."/>
            <person name="Jaenicke S."/>
            <person name="Ruckert C."/>
            <person name="Schorsch C."/>
            <person name="Szczepanowski R."/>
            <person name="Farwick M."/>
            <person name="Goesmann A."/>
            <person name="Puhler A."/>
            <person name="Schaffer S."/>
            <person name="Tauch A."/>
            <person name="Kohler T."/>
            <person name="Brinkrolf K."/>
        </authorList>
    </citation>
    <scope>NUCLEOTIDE SEQUENCE [LARGE SCALE GENOMIC DNA]</scope>
    <source>
        <strain evidence="9">ATCC 14091 / BCRC 22168 / CBS 111 / JCM 3599 / NBRC 0793 / NRRL Y-1031 F-60-10</strain>
    </source>
</reference>
<protein>
    <recommendedName>
        <fullName evidence="7">HIT domain-containing protein</fullName>
    </recommendedName>
</protein>
<dbReference type="Gene3D" id="3.30.428.10">
    <property type="entry name" value="HIT-like"/>
    <property type="match status" value="1"/>
</dbReference>
<dbReference type="eggNOG" id="KOG0562">
    <property type="taxonomic scope" value="Eukaryota"/>
</dbReference>
<dbReference type="HOGENOM" id="CLU_066882_3_1_1"/>
<dbReference type="Pfam" id="PF11969">
    <property type="entry name" value="DcpS_C"/>
    <property type="match status" value="1"/>
</dbReference>
<keyword evidence="5" id="KW-0539">Nucleus</keyword>
<organism evidence="8 9">
    <name type="scientific">Wickerhamomyces ciferrii (strain ATCC 14091 / BCRC 22168 / CBS 111 / JCM 3599 / NBRC 0793 / NRRL Y-1031 F-60-10)</name>
    <name type="common">Yeast</name>
    <name type="synonym">Pichia ciferrii</name>
    <dbReference type="NCBI Taxonomy" id="1206466"/>
    <lineage>
        <taxon>Eukaryota</taxon>
        <taxon>Fungi</taxon>
        <taxon>Dikarya</taxon>
        <taxon>Ascomycota</taxon>
        <taxon>Saccharomycotina</taxon>
        <taxon>Saccharomycetes</taxon>
        <taxon>Phaffomycetales</taxon>
        <taxon>Wickerhamomycetaceae</taxon>
        <taxon>Wickerhamomyces</taxon>
    </lineage>
</organism>
<comment type="subcellular location">
    <subcellularLocation>
        <location evidence="1">Nucleus</location>
    </subcellularLocation>
</comment>
<keyword evidence="9" id="KW-1185">Reference proteome</keyword>
<dbReference type="SUPFAM" id="SSF54197">
    <property type="entry name" value="HIT-like"/>
    <property type="match status" value="1"/>
</dbReference>
<comment type="caution">
    <text evidence="8">The sequence shown here is derived from an EMBL/GenBank/DDBJ whole genome shotgun (WGS) entry which is preliminary data.</text>
</comment>
<dbReference type="InterPro" id="IPR011146">
    <property type="entry name" value="HIT-like"/>
</dbReference>
<evidence type="ECO:0000313" key="9">
    <source>
        <dbReference type="Proteomes" id="UP000009328"/>
    </source>
</evidence>
<dbReference type="GO" id="GO:0000012">
    <property type="term" value="P:single strand break repair"/>
    <property type="evidence" value="ECO:0007669"/>
    <property type="project" value="TreeGrafter"/>
</dbReference>
<evidence type="ECO:0000256" key="5">
    <source>
        <dbReference type="ARBA" id="ARBA00023242"/>
    </source>
</evidence>
<keyword evidence="2" id="KW-0479">Metal-binding</keyword>
<dbReference type="Pfam" id="PF16278">
    <property type="entry name" value="zf-C2HE"/>
    <property type="match status" value="1"/>
</dbReference>
<dbReference type="InterPro" id="IPR036265">
    <property type="entry name" value="HIT-like_sf"/>
</dbReference>
<evidence type="ECO:0000256" key="6">
    <source>
        <dbReference type="PROSITE-ProRule" id="PRU00464"/>
    </source>
</evidence>
<dbReference type="FunCoup" id="K0KP90">
    <property type="interactions" value="65"/>
</dbReference>
<dbReference type="Proteomes" id="UP000009328">
    <property type="component" value="Unassembled WGS sequence"/>
</dbReference>
<evidence type="ECO:0000256" key="2">
    <source>
        <dbReference type="ARBA" id="ARBA00022723"/>
    </source>
</evidence>
<keyword evidence="3" id="KW-0862">Zinc</keyword>
<dbReference type="GO" id="GO:1990165">
    <property type="term" value="F:single-strand break-containing DNA binding"/>
    <property type="evidence" value="ECO:0007669"/>
    <property type="project" value="TreeGrafter"/>
</dbReference>
<dbReference type="PANTHER" id="PTHR12486:SF4">
    <property type="entry name" value="APRATAXIN"/>
    <property type="match status" value="1"/>
</dbReference>
<dbReference type="STRING" id="1206466.K0KP90"/>
<sequence length="208" mass="24898">MSFRYALENYIKNPSFEKEARVYEDDKFVVIKDGFPKATIHYLILPKDLKISKQNPLTVFKNKELREDTSKIISQIREKILKRLRDEFNIEEDEDFIQVGVHSVPSMNNLHVHLVTRDFNSERLKHKQHYNSFTTKFFVNFEDLPLRDGDERLDADTMEKVKKTSDQICVYCGKNYKNKFAELKKHLTQEFNDKYKNKKRKIEVIEID</sequence>
<proteinExistence type="predicted"/>
<dbReference type="GO" id="GO:0003697">
    <property type="term" value="F:single-stranded DNA binding"/>
    <property type="evidence" value="ECO:0007669"/>
    <property type="project" value="TreeGrafter"/>
</dbReference>
<dbReference type="GO" id="GO:0033699">
    <property type="term" value="F:DNA 5'-adenosine monophosphate hydrolase activity"/>
    <property type="evidence" value="ECO:0007669"/>
    <property type="project" value="TreeGrafter"/>
</dbReference>
<evidence type="ECO:0000313" key="8">
    <source>
        <dbReference type="EMBL" id="CCH42948.1"/>
    </source>
</evidence>
<evidence type="ECO:0000259" key="7">
    <source>
        <dbReference type="PROSITE" id="PS51084"/>
    </source>
</evidence>